<proteinExistence type="predicted"/>
<dbReference type="Proteomes" id="UP001597045">
    <property type="component" value="Unassembled WGS sequence"/>
</dbReference>
<reference evidence="3" key="1">
    <citation type="journal article" date="2019" name="Int. J. Syst. Evol. Microbiol.">
        <title>The Global Catalogue of Microorganisms (GCM) 10K type strain sequencing project: providing services to taxonomists for standard genome sequencing and annotation.</title>
        <authorList>
            <consortium name="The Broad Institute Genomics Platform"/>
            <consortium name="The Broad Institute Genome Sequencing Center for Infectious Disease"/>
            <person name="Wu L."/>
            <person name="Ma J."/>
        </authorList>
    </citation>
    <scope>NUCLEOTIDE SEQUENCE [LARGE SCALE GENOMIC DNA]</scope>
    <source>
        <strain evidence="3">JCM 31486</strain>
    </source>
</reference>
<dbReference type="InterPro" id="IPR007627">
    <property type="entry name" value="RNA_pol_sigma70_r2"/>
</dbReference>
<evidence type="ECO:0000313" key="2">
    <source>
        <dbReference type="EMBL" id="MFD1047283.1"/>
    </source>
</evidence>
<sequence length="88" mass="10497">MRKPEEERFRAFAAGQAAALRRCAYLFCGDWHLAEDLTQTTLIKIYRAWAKVHKQDSIHNYARKVLLNTWLDEKRRPWRRSELRVAAP</sequence>
<dbReference type="InterPro" id="IPR013325">
    <property type="entry name" value="RNA_pol_sigma_r2"/>
</dbReference>
<evidence type="ECO:0000313" key="3">
    <source>
        <dbReference type="Proteomes" id="UP001597045"/>
    </source>
</evidence>
<feature type="domain" description="RNA polymerase sigma-70 region 2" evidence="1">
    <location>
        <begin position="19"/>
        <end position="79"/>
    </location>
</feature>
<keyword evidence="3" id="KW-1185">Reference proteome</keyword>
<dbReference type="SUPFAM" id="SSF88946">
    <property type="entry name" value="Sigma2 domain of RNA polymerase sigma factors"/>
    <property type="match status" value="1"/>
</dbReference>
<name>A0ABW3M9M5_9PSEU</name>
<protein>
    <submittedName>
        <fullName evidence="2">RNA polymerase sigma factor</fullName>
    </submittedName>
</protein>
<evidence type="ECO:0000259" key="1">
    <source>
        <dbReference type="Pfam" id="PF04542"/>
    </source>
</evidence>
<dbReference type="Pfam" id="PF04542">
    <property type="entry name" value="Sigma70_r2"/>
    <property type="match status" value="1"/>
</dbReference>
<gene>
    <name evidence="2" type="ORF">ACFQ1S_17885</name>
</gene>
<organism evidence="2 3">
    <name type="scientific">Kibdelosporangium lantanae</name>
    <dbReference type="NCBI Taxonomy" id="1497396"/>
    <lineage>
        <taxon>Bacteria</taxon>
        <taxon>Bacillati</taxon>
        <taxon>Actinomycetota</taxon>
        <taxon>Actinomycetes</taxon>
        <taxon>Pseudonocardiales</taxon>
        <taxon>Pseudonocardiaceae</taxon>
        <taxon>Kibdelosporangium</taxon>
    </lineage>
</organism>
<comment type="caution">
    <text evidence="2">The sequence shown here is derived from an EMBL/GenBank/DDBJ whole genome shotgun (WGS) entry which is preliminary data.</text>
</comment>
<dbReference type="EMBL" id="JBHTIS010001002">
    <property type="protein sequence ID" value="MFD1047283.1"/>
    <property type="molecule type" value="Genomic_DNA"/>
</dbReference>
<accession>A0ABW3M9M5</accession>
<feature type="non-terminal residue" evidence="2">
    <location>
        <position position="88"/>
    </location>
</feature>
<dbReference type="Gene3D" id="1.10.1740.10">
    <property type="match status" value="1"/>
</dbReference>